<dbReference type="Gene3D" id="3.30.420.10">
    <property type="entry name" value="Ribonuclease H-like superfamily/Ribonuclease H"/>
    <property type="match status" value="1"/>
</dbReference>
<name>A0ABT9B0G1_9ACTN</name>
<evidence type="ECO:0000313" key="1">
    <source>
        <dbReference type="EMBL" id="MDO7868163.1"/>
    </source>
</evidence>
<accession>A0ABT9B0G1</accession>
<dbReference type="SUPFAM" id="SSF53098">
    <property type="entry name" value="Ribonuclease H-like"/>
    <property type="match status" value="1"/>
</dbReference>
<gene>
    <name evidence="1" type="ORF">Q5722_07250</name>
</gene>
<protein>
    <recommendedName>
        <fullName evidence="3">Integrase core domain-containing protein</fullName>
    </recommendedName>
</protein>
<proteinExistence type="predicted"/>
<dbReference type="EMBL" id="JAUQTA010000001">
    <property type="protein sequence ID" value="MDO7868163.1"/>
    <property type="molecule type" value="Genomic_DNA"/>
</dbReference>
<evidence type="ECO:0000313" key="2">
    <source>
        <dbReference type="Proteomes" id="UP001233314"/>
    </source>
</evidence>
<reference evidence="1 2" key="1">
    <citation type="submission" date="2023-07" db="EMBL/GenBank/DDBJ databases">
        <title>Nocardioides sp. nov WY-20 isolated from soil.</title>
        <authorList>
            <person name="Liu B."/>
            <person name="Wan Y."/>
        </authorList>
    </citation>
    <scope>NUCLEOTIDE SEQUENCE [LARGE SCALE GENOMIC DNA]</scope>
    <source>
        <strain evidence="1 2">WY-20</strain>
    </source>
</reference>
<sequence>MTDETPAPLTVNIRLSLDSCVSDMAGAAARVLKTVEENGALHVIVEVNGEVERIPLSEVIRAKTFEACEATPRRPFGAEHELMNWIPKVKRDKARALEAHMIDVIHGRSTEGGPYDASTTTMSQRRAAKMAELGMNKSKMHRSIRDYRESGIVGLVPAADRVLDANGALDLDPEVLAVARDFVADQRTSSTKGRGNLHGLFLAELAKQGLVTLHEDLATDAVPFGPTVVSSEKFTKMVNYLNRGKGPQSARVRQQQANRPHTHGARHRAFDFADRIEMDSTPLDVFVRGENGRVKAHAVFAICTSTRYLWVRIVPGAPKGADLALLLWDMAGGEAAVVPGSDLATTGVPTLVRNELSLNAWRGEGTPPAALPGTVVFDHGAEEENARVIGHCTQLGVTIEWARTRQPTDKAYVESAINSFARWCQLVPGHKGNNVENRPHSEPDPVLTVQEFQAMANAWQQDYVTRPHTGLPHPSASKRFFTPAQAVAFSINQDVHIRAQRDPTRLLGLLHRVEMTPQDEGIRIGRQTFVCEDFEQIIRASAWRTGKREPMTFYFDPGRMGRIYWPTPDGLAVKVLKTPAEAGVAVMPFADVRAGWEARAQGAKELAKNSHAARVARHVIHGAEEAMRTAAHNVVSFRTGKVVEPSVDWQSGGWNLADALAALDAEDPS</sequence>
<comment type="caution">
    <text evidence="1">The sequence shown here is derived from an EMBL/GenBank/DDBJ whole genome shotgun (WGS) entry which is preliminary data.</text>
</comment>
<dbReference type="InterPro" id="IPR012337">
    <property type="entry name" value="RNaseH-like_sf"/>
</dbReference>
<dbReference type="Proteomes" id="UP001233314">
    <property type="component" value="Unassembled WGS sequence"/>
</dbReference>
<organism evidence="1 2">
    <name type="scientific">Nocardioides jiangxiensis</name>
    <dbReference type="NCBI Taxonomy" id="3064524"/>
    <lineage>
        <taxon>Bacteria</taxon>
        <taxon>Bacillati</taxon>
        <taxon>Actinomycetota</taxon>
        <taxon>Actinomycetes</taxon>
        <taxon>Propionibacteriales</taxon>
        <taxon>Nocardioidaceae</taxon>
        <taxon>Nocardioides</taxon>
    </lineage>
</organism>
<keyword evidence="2" id="KW-1185">Reference proteome</keyword>
<evidence type="ECO:0008006" key="3">
    <source>
        <dbReference type="Google" id="ProtNLM"/>
    </source>
</evidence>
<dbReference type="InterPro" id="IPR036397">
    <property type="entry name" value="RNaseH_sf"/>
</dbReference>
<dbReference type="RefSeq" id="WP_305027539.1">
    <property type="nucleotide sequence ID" value="NZ_JAUQTA010000001.1"/>
</dbReference>